<dbReference type="EMBL" id="CP023422">
    <property type="protein sequence ID" value="ATD60855.1"/>
    <property type="molecule type" value="Genomic_DNA"/>
</dbReference>
<dbReference type="Gene3D" id="3.30.450.20">
    <property type="entry name" value="PAS domain"/>
    <property type="match status" value="1"/>
</dbReference>
<dbReference type="InterPro" id="IPR000160">
    <property type="entry name" value="GGDEF_dom"/>
</dbReference>
<dbReference type="SMART" id="SM00086">
    <property type="entry name" value="PAC"/>
    <property type="match status" value="1"/>
</dbReference>
<dbReference type="InterPro" id="IPR001633">
    <property type="entry name" value="EAL_dom"/>
</dbReference>
<feature type="domain" description="PAC" evidence="7">
    <location>
        <begin position="464"/>
        <end position="516"/>
    </location>
</feature>
<evidence type="ECO:0000313" key="12">
    <source>
        <dbReference type="Proteomes" id="UP000218437"/>
    </source>
</evidence>
<feature type="domain" description="CHASE" evidence="8">
    <location>
        <begin position="75"/>
        <end position="312"/>
    </location>
</feature>
<dbReference type="SMART" id="SM01079">
    <property type="entry name" value="CHASE"/>
    <property type="match status" value="1"/>
</dbReference>
<dbReference type="Gene3D" id="3.20.20.450">
    <property type="entry name" value="EAL domain"/>
    <property type="match status" value="1"/>
</dbReference>
<dbReference type="InterPro" id="IPR000700">
    <property type="entry name" value="PAS-assoc_C"/>
</dbReference>
<dbReference type="InterPro" id="IPR035919">
    <property type="entry name" value="EAL_sf"/>
</dbReference>
<dbReference type="InterPro" id="IPR001610">
    <property type="entry name" value="PAC"/>
</dbReference>
<gene>
    <name evidence="11" type="ORF">CNX70_12300</name>
</gene>
<dbReference type="SUPFAM" id="SSF141868">
    <property type="entry name" value="EAL domain-like"/>
    <property type="match status" value="1"/>
</dbReference>
<dbReference type="PROSITE" id="PS50113">
    <property type="entry name" value="PAC"/>
    <property type="match status" value="1"/>
</dbReference>
<dbReference type="Pfam" id="PF00563">
    <property type="entry name" value="EAL"/>
    <property type="match status" value="1"/>
</dbReference>
<dbReference type="GO" id="GO:0071732">
    <property type="term" value="P:cellular response to nitric oxide"/>
    <property type="evidence" value="ECO:0007669"/>
    <property type="project" value="UniProtKB-ARBA"/>
</dbReference>
<evidence type="ECO:0000259" key="8">
    <source>
        <dbReference type="PROSITE" id="PS50839"/>
    </source>
</evidence>
<dbReference type="Proteomes" id="UP000218437">
    <property type="component" value="Chromosome"/>
</dbReference>
<feature type="domain" description="EAL" evidence="9">
    <location>
        <begin position="700"/>
        <end position="954"/>
    </location>
</feature>
<keyword evidence="12" id="KW-1185">Reference proteome</keyword>
<dbReference type="Gene3D" id="3.30.70.270">
    <property type="match status" value="1"/>
</dbReference>
<dbReference type="PANTHER" id="PTHR44757:SF2">
    <property type="entry name" value="BIOFILM ARCHITECTURE MAINTENANCE PROTEIN MBAA"/>
    <property type="match status" value="1"/>
</dbReference>
<feature type="transmembrane region" description="Helical" evidence="6">
    <location>
        <begin position="325"/>
        <end position="345"/>
    </location>
</feature>
<reference evidence="11 12" key="1">
    <citation type="submission" date="2017-09" db="EMBL/GenBank/DDBJ databases">
        <title>Complete genome sequence of Janthinobacterium svalbardensis PAMC 27463.</title>
        <authorList>
            <person name="Cho Y.-J."/>
            <person name="Cho A."/>
            <person name="Kim O.-S."/>
            <person name="Lee J.-I."/>
        </authorList>
    </citation>
    <scope>NUCLEOTIDE SEQUENCE [LARGE SCALE GENOMIC DNA]</scope>
    <source>
        <strain evidence="11 12">PAMC 27463</strain>
    </source>
</reference>
<dbReference type="PANTHER" id="PTHR44757">
    <property type="entry name" value="DIGUANYLATE CYCLASE DGCP"/>
    <property type="match status" value="1"/>
</dbReference>
<dbReference type="InterPro" id="IPR000014">
    <property type="entry name" value="PAS"/>
</dbReference>
<dbReference type="CDD" id="cd01948">
    <property type="entry name" value="EAL"/>
    <property type="match status" value="1"/>
</dbReference>
<evidence type="ECO:0000256" key="2">
    <source>
        <dbReference type="ARBA" id="ARBA00022692"/>
    </source>
</evidence>
<dbReference type="InterPro" id="IPR043128">
    <property type="entry name" value="Rev_trsase/Diguanyl_cyclase"/>
</dbReference>
<dbReference type="SMART" id="SM00052">
    <property type="entry name" value="EAL"/>
    <property type="match status" value="1"/>
</dbReference>
<evidence type="ECO:0000256" key="5">
    <source>
        <dbReference type="ARBA" id="ARBA00051114"/>
    </source>
</evidence>
<dbReference type="KEGG" id="jsv:CNX70_12300"/>
<dbReference type="Gene3D" id="3.30.450.350">
    <property type="entry name" value="CHASE domain"/>
    <property type="match status" value="1"/>
</dbReference>
<dbReference type="AlphaFoldDB" id="A0A290WVC2"/>
<evidence type="ECO:0000256" key="6">
    <source>
        <dbReference type="SAM" id="Phobius"/>
    </source>
</evidence>
<evidence type="ECO:0000313" key="11">
    <source>
        <dbReference type="EMBL" id="ATD60855.1"/>
    </source>
</evidence>
<evidence type="ECO:0000256" key="3">
    <source>
        <dbReference type="ARBA" id="ARBA00022989"/>
    </source>
</evidence>
<evidence type="ECO:0000259" key="7">
    <source>
        <dbReference type="PROSITE" id="PS50113"/>
    </source>
</evidence>
<dbReference type="PROSITE" id="PS51257">
    <property type="entry name" value="PROKAR_LIPOPROTEIN"/>
    <property type="match status" value="1"/>
</dbReference>
<evidence type="ECO:0000259" key="10">
    <source>
        <dbReference type="PROSITE" id="PS50887"/>
    </source>
</evidence>
<evidence type="ECO:0000259" key="9">
    <source>
        <dbReference type="PROSITE" id="PS50883"/>
    </source>
</evidence>
<dbReference type="GO" id="GO:0016020">
    <property type="term" value="C:membrane"/>
    <property type="evidence" value="ECO:0007669"/>
    <property type="project" value="UniProtKB-SubCell"/>
</dbReference>
<dbReference type="PROSITE" id="PS50887">
    <property type="entry name" value="GGDEF"/>
    <property type="match status" value="1"/>
</dbReference>
<dbReference type="InterPro" id="IPR042240">
    <property type="entry name" value="CHASE_sf"/>
</dbReference>
<dbReference type="InterPro" id="IPR052155">
    <property type="entry name" value="Biofilm_reg_signaling"/>
</dbReference>
<dbReference type="PROSITE" id="PS50883">
    <property type="entry name" value="EAL"/>
    <property type="match status" value="1"/>
</dbReference>
<dbReference type="FunFam" id="3.20.20.450:FF:000001">
    <property type="entry name" value="Cyclic di-GMP phosphodiesterase yahA"/>
    <property type="match status" value="1"/>
</dbReference>
<dbReference type="SUPFAM" id="SSF55785">
    <property type="entry name" value="PYP-like sensor domain (PAS domain)"/>
    <property type="match status" value="1"/>
</dbReference>
<name>A0A290WVC2_9BURK</name>
<organism evidence="11 12">
    <name type="scientific">Janthinobacterium svalbardensis</name>
    <dbReference type="NCBI Taxonomy" id="368607"/>
    <lineage>
        <taxon>Bacteria</taxon>
        <taxon>Pseudomonadati</taxon>
        <taxon>Pseudomonadota</taxon>
        <taxon>Betaproteobacteria</taxon>
        <taxon>Burkholderiales</taxon>
        <taxon>Oxalobacteraceae</taxon>
        <taxon>Janthinobacterium</taxon>
    </lineage>
</organism>
<dbReference type="PROSITE" id="PS50839">
    <property type="entry name" value="CHASE"/>
    <property type="match status" value="1"/>
</dbReference>
<dbReference type="Pfam" id="PF03924">
    <property type="entry name" value="CHASE"/>
    <property type="match status" value="1"/>
</dbReference>
<dbReference type="InterPro" id="IPR035965">
    <property type="entry name" value="PAS-like_dom_sf"/>
</dbReference>
<dbReference type="GO" id="GO:0007165">
    <property type="term" value="P:signal transduction"/>
    <property type="evidence" value="ECO:0007669"/>
    <property type="project" value="UniProtKB-ARBA"/>
</dbReference>
<comment type="subcellular location">
    <subcellularLocation>
        <location evidence="1">Membrane</location>
    </subcellularLocation>
</comment>
<dbReference type="GO" id="GO:0071111">
    <property type="term" value="F:cyclic-guanylate-specific phosphodiesterase activity"/>
    <property type="evidence" value="ECO:0007669"/>
    <property type="project" value="UniProtKB-EC"/>
</dbReference>
<evidence type="ECO:0000256" key="4">
    <source>
        <dbReference type="ARBA" id="ARBA00023136"/>
    </source>
</evidence>
<protein>
    <submittedName>
        <fullName evidence="11">Bifunctional diguanylate cyclase/phosphodiesterase</fullName>
    </submittedName>
</protein>
<keyword evidence="4 6" id="KW-0472">Membrane</keyword>
<keyword evidence="2 6" id="KW-0812">Transmembrane</keyword>
<evidence type="ECO:0000256" key="1">
    <source>
        <dbReference type="ARBA" id="ARBA00004370"/>
    </source>
</evidence>
<dbReference type="Pfam" id="PF00990">
    <property type="entry name" value="GGDEF"/>
    <property type="match status" value="1"/>
</dbReference>
<dbReference type="SUPFAM" id="SSF55073">
    <property type="entry name" value="Nucleotide cyclase"/>
    <property type="match status" value="1"/>
</dbReference>
<dbReference type="NCBIfam" id="TIGR00229">
    <property type="entry name" value="sensory_box"/>
    <property type="match status" value="1"/>
</dbReference>
<proteinExistence type="predicted"/>
<dbReference type="RefSeq" id="WP_096234912.1">
    <property type="nucleotide sequence ID" value="NZ_CP023422.1"/>
</dbReference>
<feature type="domain" description="GGDEF" evidence="10">
    <location>
        <begin position="548"/>
        <end position="691"/>
    </location>
</feature>
<sequence length="961" mass="106985">MLRGRLPLSISAAAALTLACGIGITGVLFAAISQLEYDKMSLSLQQRAGARVAAIEQGLDDAVEVLTTTNQLFAAVVPVTREQFHDFTTPLLQRHPFIQAFNFHRIVPHAQRAAFEAELRRIVPDYAMTEMRDGVVLPATTRASYLVVDYLEPLQGNRPAFGLNVRPDGLLASALEQAILSGQTTATGLLALAQSPQQGFVILRPVYRHGMPLQTVQQRRAALIGDTAAIVRAGELVQKILAGADLLGDPQLELSVYADADADPRQLIFRHGQAPAAAAGDAWESLPRWLQFAYHSRYDRGFASAGRPWHVRVVAHPRPFLADHLGSLFTLITGLLFSVLTAAFVQSLTQRSRRVQLLVEQRTADLKRSNELLSADVRARQRTERALQESEKRFRRLLALSSDWYWEQDVNFCFTHITGGFTDKSNMPLERFIGMTRWDNNPEMRNSRWGKQHIANLEAHLPFSNLEYAMKDRDGQLRWFSINGEPLFNELGEFHGYRGTGSEITERKLAEQQIQHIAHHDVLTGLPNRALLRDRLAQAMALSRRKNRALWVLLIDLDRFKFVNDSLGHKAGDVLLKTIATRLQASLRESDTVARLSGDEFVAILCEQADEVLSGAIVQRVMDAVAQPVLLDGKEFFVTCSIGVAVYDMSRYDAPGDVTLHGETQNLIEQADIAMYCAKKQGRNNIKFYTTAMNQATLERLRIETALRNALEREQFVLHYQPQVDLASGRIVGVEALLRWQHPELGMVAPQRFIALAEDTGLIVPIGAWVMREACTQVQRWHAAGLDTLRLAVNLSARQFNEPNLVALIAEVLQETGLPPACLELELTESLFMHDVALAVSQLHDMKALGVQLSIDDFGTGYSSFAYLRTFPIDVLKIDRSFVGDVARDADDAAIVVSIIALAHNLKLRVVAEGVETAEQLDYLRQHGCDEAQGYYFSHPLPAHEVEVLLRSAIHDTGALA</sequence>
<dbReference type="SMART" id="SM00267">
    <property type="entry name" value="GGDEF"/>
    <property type="match status" value="1"/>
</dbReference>
<comment type="catalytic activity">
    <reaction evidence="5">
        <text>3',3'-c-di-GMP + H2O = 5'-phosphoguanylyl(3'-&gt;5')guanosine + H(+)</text>
        <dbReference type="Rhea" id="RHEA:24902"/>
        <dbReference type="ChEBI" id="CHEBI:15377"/>
        <dbReference type="ChEBI" id="CHEBI:15378"/>
        <dbReference type="ChEBI" id="CHEBI:58754"/>
        <dbReference type="ChEBI" id="CHEBI:58805"/>
        <dbReference type="EC" id="3.1.4.52"/>
    </reaction>
    <physiologicalReaction direction="left-to-right" evidence="5">
        <dbReference type="Rhea" id="RHEA:24903"/>
    </physiologicalReaction>
</comment>
<dbReference type="FunFam" id="3.30.70.270:FF:000001">
    <property type="entry name" value="Diguanylate cyclase domain protein"/>
    <property type="match status" value="1"/>
</dbReference>
<dbReference type="InterPro" id="IPR006189">
    <property type="entry name" value="CHASE_dom"/>
</dbReference>
<dbReference type="CDD" id="cd01949">
    <property type="entry name" value="GGDEF"/>
    <property type="match status" value="1"/>
</dbReference>
<dbReference type="NCBIfam" id="TIGR00254">
    <property type="entry name" value="GGDEF"/>
    <property type="match status" value="1"/>
</dbReference>
<accession>A0A290WVC2</accession>
<dbReference type="InterPro" id="IPR029787">
    <property type="entry name" value="Nucleotide_cyclase"/>
</dbReference>
<keyword evidence="3 6" id="KW-1133">Transmembrane helix</keyword>